<accession>A0A066YPK9</accession>
<feature type="compositionally biased region" description="Basic and acidic residues" evidence="1">
    <location>
        <begin position="510"/>
        <end position="528"/>
    </location>
</feature>
<evidence type="ECO:0000313" key="2">
    <source>
        <dbReference type="EMBL" id="KDN81919.1"/>
    </source>
</evidence>
<feature type="compositionally biased region" description="Basic residues" evidence="1">
    <location>
        <begin position="422"/>
        <end position="431"/>
    </location>
</feature>
<feature type="compositionally biased region" description="Low complexity" evidence="1">
    <location>
        <begin position="243"/>
        <end position="256"/>
    </location>
</feature>
<name>A0A066YPK9_9ACTN</name>
<dbReference type="HOGENOM" id="CLU_431352_0_0_11"/>
<organism evidence="2 3">
    <name type="scientific">Kitasatospora cheerisanensis KCTC 2395</name>
    <dbReference type="NCBI Taxonomy" id="1348663"/>
    <lineage>
        <taxon>Bacteria</taxon>
        <taxon>Bacillati</taxon>
        <taxon>Actinomycetota</taxon>
        <taxon>Actinomycetes</taxon>
        <taxon>Kitasatosporales</taxon>
        <taxon>Streptomycetaceae</taxon>
        <taxon>Kitasatospora</taxon>
    </lineage>
</organism>
<proteinExistence type="predicted"/>
<protein>
    <recommendedName>
        <fullName evidence="4">Thymidylate kinase</fullName>
    </recommendedName>
</protein>
<dbReference type="InterPro" id="IPR027417">
    <property type="entry name" value="P-loop_NTPase"/>
</dbReference>
<feature type="compositionally biased region" description="Basic residues" evidence="1">
    <location>
        <begin position="490"/>
        <end position="509"/>
    </location>
</feature>
<dbReference type="EMBL" id="JNBY01000128">
    <property type="protein sequence ID" value="KDN81919.1"/>
    <property type="molecule type" value="Genomic_DNA"/>
</dbReference>
<evidence type="ECO:0000313" key="3">
    <source>
        <dbReference type="Proteomes" id="UP000027178"/>
    </source>
</evidence>
<feature type="compositionally biased region" description="Basic and acidic residues" evidence="1">
    <location>
        <begin position="479"/>
        <end position="489"/>
    </location>
</feature>
<dbReference type="AlphaFoldDB" id="A0A066YPK9"/>
<dbReference type="Gene3D" id="3.40.50.300">
    <property type="entry name" value="P-loop containing nucleotide triphosphate hydrolases"/>
    <property type="match status" value="1"/>
</dbReference>
<evidence type="ECO:0008006" key="4">
    <source>
        <dbReference type="Google" id="ProtNLM"/>
    </source>
</evidence>
<feature type="compositionally biased region" description="Basic and acidic residues" evidence="1">
    <location>
        <begin position="314"/>
        <end position="323"/>
    </location>
</feature>
<reference evidence="2 3" key="1">
    <citation type="submission" date="2014-05" db="EMBL/GenBank/DDBJ databases">
        <title>Draft Genome Sequence of Kitasatospora cheerisanensis KCTC 2395.</title>
        <authorList>
            <person name="Nam D.H."/>
        </authorList>
    </citation>
    <scope>NUCLEOTIDE SEQUENCE [LARGE SCALE GENOMIC DNA]</scope>
    <source>
        <strain evidence="2 3">KCTC 2395</strain>
    </source>
</reference>
<feature type="compositionally biased region" description="Basic residues" evidence="1">
    <location>
        <begin position="349"/>
        <end position="364"/>
    </location>
</feature>
<comment type="caution">
    <text evidence="2">The sequence shown here is derived from an EMBL/GenBank/DDBJ whole genome shotgun (WGS) entry which is preliminary data.</text>
</comment>
<keyword evidence="3" id="KW-1185">Reference proteome</keyword>
<feature type="compositionally biased region" description="Basic and acidic residues" evidence="1">
    <location>
        <begin position="568"/>
        <end position="577"/>
    </location>
</feature>
<feature type="compositionally biased region" description="Basic and acidic residues" evidence="1">
    <location>
        <begin position="403"/>
        <end position="421"/>
    </location>
</feature>
<feature type="compositionally biased region" description="Low complexity" evidence="1">
    <location>
        <begin position="432"/>
        <end position="449"/>
    </location>
</feature>
<feature type="region of interest" description="Disordered" evidence="1">
    <location>
        <begin position="213"/>
        <end position="458"/>
    </location>
</feature>
<feature type="compositionally biased region" description="Basic and acidic residues" evidence="1">
    <location>
        <begin position="224"/>
        <end position="241"/>
    </location>
</feature>
<feature type="compositionally biased region" description="Basic residues" evidence="1">
    <location>
        <begin position="578"/>
        <end position="617"/>
    </location>
</feature>
<gene>
    <name evidence="2" type="ORF">KCH_63580</name>
</gene>
<dbReference type="SUPFAM" id="SSF52540">
    <property type="entry name" value="P-loop containing nucleoside triphosphate hydrolases"/>
    <property type="match status" value="1"/>
</dbReference>
<feature type="compositionally biased region" description="Basic residues" evidence="1">
    <location>
        <begin position="278"/>
        <end position="304"/>
    </location>
</feature>
<evidence type="ECO:0000256" key="1">
    <source>
        <dbReference type="SAM" id="MobiDB-lite"/>
    </source>
</evidence>
<feature type="compositionally biased region" description="Basic residues" evidence="1">
    <location>
        <begin position="376"/>
        <end position="400"/>
    </location>
</feature>
<dbReference type="Proteomes" id="UP000027178">
    <property type="component" value="Unassembled WGS sequence"/>
</dbReference>
<sequence>MLVTVVGTDGVGKSTVSRLVAERLSAQGHPVDRIDRWDIVDNPQYPSARLLRPDVPDARACVAEMENPARFLFLMWSIGHALMGRRTAAAPGAVTLLDGYWMKHAACEIVYGLDAAWTEAVVAALPRADAVLHLRLDPEQAWQRKCDGDLVPYECGMDDSCSRDSFLRHQRKVREVLDGWSARFGWTEVDAGAPLDRVVAAVGELAVAAAGSALREGPGGDGRAGADRAQRGRHVPPEPGREPPAAGGVLRAGGPAARRRPRPGRPSQPAADGEGRLGRRARHRHPPPRPAGRRPARRRLHRPPRTGGPGAPAGRDRAVREPEQPAELLPGAAGGRRRVALGPALPPRVHAHPRTRPPRRRRPRAGAVPAHPPGRPPRRRRAGHRLLPGPRHHRARHRPAPRGAREPAEHRRQRRARDPLRGRLRRRRGRPVPRAVGGAAPEGPAPARGGRLGPRVRRRVLRLPVPAAVRARGPRRARREQLRLGVDRLVRRRRGPPGRRPRGTRRGTVRTRERGPDRGAVRRPRPDRGGPLGGCLPAGGRRGDRRGPAGGPPPPRGPGPAGAPGGRILDRLRSERRGRGRRGRARTTGPHRARPRRRCTRRRGRRTRTGPRRRRRGAGCLSTNSPRPPWTPSS</sequence>
<dbReference type="eggNOG" id="COG0125">
    <property type="taxonomic scope" value="Bacteria"/>
</dbReference>
<feature type="region of interest" description="Disordered" evidence="1">
    <location>
        <begin position="470"/>
        <end position="634"/>
    </location>
</feature>